<dbReference type="KEGG" id="csol:105365911"/>
<gene>
    <name evidence="13" type="primary">LOC105365911</name>
</gene>
<name>A0AAJ7DZU7_9HYME</name>
<evidence type="ECO:0000256" key="5">
    <source>
        <dbReference type="ARBA" id="ARBA00023069"/>
    </source>
</evidence>
<dbReference type="SUPFAM" id="SSF50978">
    <property type="entry name" value="WD40 repeat-like"/>
    <property type="match status" value="2"/>
</dbReference>
<keyword evidence="4" id="KW-0677">Repeat</keyword>
<feature type="domain" description="IFT122 first beta-propeller" evidence="9">
    <location>
        <begin position="193"/>
        <end position="293"/>
    </location>
</feature>
<reference evidence="13" key="1">
    <citation type="submission" date="2025-08" db="UniProtKB">
        <authorList>
            <consortium name="RefSeq"/>
        </authorList>
    </citation>
    <scope>IDENTIFICATION</scope>
</reference>
<evidence type="ECO:0000256" key="3">
    <source>
        <dbReference type="ARBA" id="ARBA00022574"/>
    </source>
</evidence>
<dbReference type="GO" id="GO:0061512">
    <property type="term" value="P:protein localization to cilium"/>
    <property type="evidence" value="ECO:0007669"/>
    <property type="project" value="TreeGrafter"/>
</dbReference>
<feature type="repeat" description="WD" evidence="7">
    <location>
        <begin position="53"/>
        <end position="85"/>
    </location>
</feature>
<evidence type="ECO:0000256" key="1">
    <source>
        <dbReference type="ARBA" id="ARBA00004138"/>
    </source>
</evidence>
<feature type="domain" description="Intraflagellar transport protein 122 homolog TPR" evidence="11">
    <location>
        <begin position="560"/>
        <end position="935"/>
    </location>
</feature>
<dbReference type="SMART" id="SM00320">
    <property type="entry name" value="WD40"/>
    <property type="match status" value="8"/>
</dbReference>
<keyword evidence="6" id="KW-0966">Cell projection</keyword>
<comment type="subcellular location">
    <subcellularLocation>
        <location evidence="1">Cell projection</location>
        <location evidence="1">Cilium</location>
    </subcellularLocation>
</comment>
<protein>
    <recommendedName>
        <fullName evidence="2">Intraflagellar transport protein 122 homolog</fullName>
    </recommendedName>
</protein>
<accession>A0AAJ7DZU7</accession>
<keyword evidence="5" id="KW-0969">Cilium</keyword>
<evidence type="ECO:0000259" key="9">
    <source>
        <dbReference type="Pfam" id="PF23381"/>
    </source>
</evidence>
<dbReference type="Pfam" id="PF25143">
    <property type="entry name" value="Zn_ribbon_IFT122_C"/>
    <property type="match status" value="1"/>
</dbReference>
<dbReference type="RefSeq" id="XP_011502499.1">
    <property type="nucleotide sequence ID" value="XM_011504197.1"/>
</dbReference>
<dbReference type="PANTHER" id="PTHR12764">
    <property type="entry name" value="WD REPEAT DOMAIN-RELATED"/>
    <property type="match status" value="1"/>
</dbReference>
<evidence type="ECO:0000256" key="7">
    <source>
        <dbReference type="PROSITE-ProRule" id="PRU00221"/>
    </source>
</evidence>
<feature type="domain" description="IFT122 first beta-propeller" evidence="9">
    <location>
        <begin position="11"/>
        <end position="189"/>
    </location>
</feature>
<keyword evidence="3 7" id="KW-0853">WD repeat</keyword>
<dbReference type="InterPro" id="IPR057411">
    <property type="entry name" value="TPR_IFT122"/>
</dbReference>
<dbReference type="InterPro" id="IPR036322">
    <property type="entry name" value="WD40_repeat_dom_sf"/>
</dbReference>
<evidence type="ECO:0000259" key="10">
    <source>
        <dbReference type="Pfam" id="PF25144"/>
    </source>
</evidence>
<organism evidence="12 13">
    <name type="scientific">Ceratosolen solmsi marchali</name>
    <dbReference type="NCBI Taxonomy" id="326594"/>
    <lineage>
        <taxon>Eukaryota</taxon>
        <taxon>Metazoa</taxon>
        <taxon>Ecdysozoa</taxon>
        <taxon>Arthropoda</taxon>
        <taxon>Hexapoda</taxon>
        <taxon>Insecta</taxon>
        <taxon>Pterygota</taxon>
        <taxon>Neoptera</taxon>
        <taxon>Endopterygota</taxon>
        <taxon>Hymenoptera</taxon>
        <taxon>Apocrita</taxon>
        <taxon>Proctotrupomorpha</taxon>
        <taxon>Chalcidoidea</taxon>
        <taxon>Agaonidae</taxon>
        <taxon>Agaoninae</taxon>
        <taxon>Ceratosolen</taxon>
    </lineage>
</organism>
<evidence type="ECO:0000313" key="12">
    <source>
        <dbReference type="Proteomes" id="UP000695007"/>
    </source>
</evidence>
<dbReference type="Gene3D" id="1.25.40.470">
    <property type="match status" value="1"/>
</dbReference>
<evidence type="ECO:0000259" key="11">
    <source>
        <dbReference type="Pfam" id="PF25295"/>
    </source>
</evidence>
<dbReference type="GO" id="GO:0030991">
    <property type="term" value="C:intraciliary transport particle A"/>
    <property type="evidence" value="ECO:0007669"/>
    <property type="project" value="TreeGrafter"/>
</dbReference>
<dbReference type="Proteomes" id="UP000695007">
    <property type="component" value="Unplaced"/>
</dbReference>
<evidence type="ECO:0000256" key="2">
    <source>
        <dbReference type="ARBA" id="ARBA00019442"/>
    </source>
</evidence>
<dbReference type="InterPro" id="IPR056152">
    <property type="entry name" value="Beta-prop_IFT122_2nd"/>
</dbReference>
<dbReference type="InterPro" id="IPR056153">
    <property type="entry name" value="Beta-prop_IFT122_1st"/>
</dbReference>
<evidence type="ECO:0000256" key="4">
    <source>
        <dbReference type="ARBA" id="ARBA00022737"/>
    </source>
</evidence>
<dbReference type="GO" id="GO:0035721">
    <property type="term" value="P:intraciliary retrograde transport"/>
    <property type="evidence" value="ECO:0007669"/>
    <property type="project" value="TreeGrafter"/>
</dbReference>
<dbReference type="GeneID" id="105365911"/>
<evidence type="ECO:0000256" key="6">
    <source>
        <dbReference type="ARBA" id="ARBA00023273"/>
    </source>
</evidence>
<dbReference type="PROSITE" id="PS50082">
    <property type="entry name" value="WD_REPEATS_2"/>
    <property type="match status" value="1"/>
</dbReference>
<dbReference type="PANTHER" id="PTHR12764:SF4">
    <property type="entry name" value="INTRAFLAGELLAR TRANSPORT PROTEIN 122 HOMOLOG"/>
    <property type="match status" value="1"/>
</dbReference>
<sequence length="1173" mass="133633">MQTRITWVDKVQDRMEQCIYDICYNPSGTQLIVAAGQHVLVYECNDGALIQLLKGHKDIVYCVCYAKDGKKFASGSADKTVIIWSSKLEGILKYSHNEAIQSMQFNPVSYQLLSCSLSDIALWSIEQKAVQKYKLGGRVNCCSWTKDGKYMALGLATGYVSIRNNAGEEQLRIDRSGDSPIWCLAWSSSNDPVDIICIGEWSGILSFYTLSGKLIGRERNLDFIPLKICYFPNNQYIIVSGSNKQCILLSHDGIQLASIGNSFSSWTWCCAIHPESSHVSIGCQDGIITNFELSWNIVHGLYRDRYAYRENMTDVIIQHLITNEKVRIKCKDLVKKITVYRDRLAVQLSDRVIIYEPLGDTEDMHYRIKEKLTQSLECGLLVVTTNNLILYLDERLQSLSFLGIIEREWILDSSICYVKIVGGPPGQERLLIGLKNGQVMEIYLDNPFPTLLAKVDGPIRCIDISSMKEKLAVVTDNGILSVFDIFNNRKLQEFQDVTSVAFNTAFEDMMCFSGQDYLAIKVDNFNEYKQKFSGIIVGLNGSKMYCLHESSIITMEMPLSSSMYQYLESKIFDQAFAIACLGVADSDWFALGVAALDHLEFDIAYEAFARTKKLKYVELVLEIKEKLNSGEWGKEACMATAAAALGRLQEAAKLYQKAGLEQQALNMYSDLRMFEIAQEFLTSGNHHDRITLLRRRAEWAKSLGEPRVAAEIFLSAGDIQRSIKIISEYGWIDMLIKVGRQLDKADRENLTIIAKRLKHLGASQGAAEIFNRLGDDLDVADVLVDAQAWHEAFELALKNPKLKSRVYGPYARWLAETGRFSEAQKAFEMAGQTEESILVLRRLAKNAVLENRFRDASYFYWLLSQLTLKLKKSAKEIKTQFMIYYEQADIYYAYHEVYKYLEEPFTALMPEALFNISKFLLTKIQNIKLEGVSKITIIYTLIKQAKLLGANKLTMQLLDYLRGMKISKQLLIQIESWIIAIKAFPYRDPEELLPLCNRCSTYNALLPINTECNNSCTQCGLKFEYSYVTFEILPLVEFELEPGITDEEAKKLIEESCQINDNSIDTVNQFTLLKNQSDLFMTRLVQYEEKFKNSTVTVGRGVLKSMDASSVLIVKWPEPFTTRYYRNLLPDLQVTCCKSCFKLFHTDDYELALLRYNHCPFCRIPSTAAIKNI</sequence>
<dbReference type="Gene3D" id="2.130.10.10">
    <property type="entry name" value="YVTN repeat-like/Quinoprotein amine dehydrogenase"/>
    <property type="match status" value="3"/>
</dbReference>
<dbReference type="InterPro" id="IPR039857">
    <property type="entry name" value="Ift122/121"/>
</dbReference>
<dbReference type="Pfam" id="PF23377">
    <property type="entry name" value="Beta-prop_IFT122_2nd"/>
    <property type="match status" value="1"/>
</dbReference>
<feature type="domain" description="IFT122 second beta-propeller" evidence="8">
    <location>
        <begin position="299"/>
        <end position="551"/>
    </location>
</feature>
<evidence type="ECO:0000313" key="13">
    <source>
        <dbReference type="RefSeq" id="XP_011502499.1"/>
    </source>
</evidence>
<dbReference type="Pfam" id="PF25295">
    <property type="entry name" value="TPR_IFT122"/>
    <property type="match status" value="1"/>
</dbReference>
<dbReference type="InterPro" id="IPR056838">
    <property type="entry name" value="Zn_ribbon_IFT122"/>
</dbReference>
<dbReference type="Pfam" id="PF25144">
    <property type="entry name" value="Zn_ribbon_IFT122"/>
    <property type="match status" value="1"/>
</dbReference>
<dbReference type="Pfam" id="PF23381">
    <property type="entry name" value="Beta-prop_IFT122_1st"/>
    <property type="match status" value="2"/>
</dbReference>
<dbReference type="InterPro" id="IPR001680">
    <property type="entry name" value="WD40_rpt"/>
</dbReference>
<dbReference type="CTD" id="38957"/>
<keyword evidence="12" id="KW-1185">Reference proteome</keyword>
<dbReference type="InterPro" id="IPR015943">
    <property type="entry name" value="WD40/YVTN_repeat-like_dom_sf"/>
</dbReference>
<dbReference type="GO" id="GO:0097730">
    <property type="term" value="C:non-motile cilium"/>
    <property type="evidence" value="ECO:0007669"/>
    <property type="project" value="TreeGrafter"/>
</dbReference>
<evidence type="ECO:0000259" key="8">
    <source>
        <dbReference type="Pfam" id="PF23377"/>
    </source>
</evidence>
<dbReference type="PROSITE" id="PS50294">
    <property type="entry name" value="WD_REPEATS_REGION"/>
    <property type="match status" value="1"/>
</dbReference>
<feature type="domain" description="IFT122 zinc ribbon" evidence="10">
    <location>
        <begin position="990"/>
        <end position="1036"/>
    </location>
</feature>
<dbReference type="AlphaFoldDB" id="A0AAJ7DZU7"/>
<dbReference type="GO" id="GO:1905515">
    <property type="term" value="P:non-motile cilium assembly"/>
    <property type="evidence" value="ECO:0007669"/>
    <property type="project" value="TreeGrafter"/>
</dbReference>
<proteinExistence type="predicted"/>